<dbReference type="EMBL" id="KN880512">
    <property type="protein sequence ID" value="KIY68002.1"/>
    <property type="molecule type" value="Genomic_DNA"/>
</dbReference>
<proteinExistence type="predicted"/>
<evidence type="ECO:0000313" key="1">
    <source>
        <dbReference type="EMBL" id="KIY68002.1"/>
    </source>
</evidence>
<gene>
    <name evidence="1" type="ORF">CYLTODRAFT_422036</name>
</gene>
<dbReference type="Gene3D" id="2.80.10.50">
    <property type="match status" value="1"/>
</dbReference>
<dbReference type="AlphaFoldDB" id="A0A0D7BBU1"/>
<accession>A0A0D7BBU1</accession>
<reference evidence="1 2" key="1">
    <citation type="journal article" date="2015" name="Fungal Genet. Biol.">
        <title>Evolution of novel wood decay mechanisms in Agaricales revealed by the genome sequences of Fistulina hepatica and Cylindrobasidium torrendii.</title>
        <authorList>
            <person name="Floudas D."/>
            <person name="Held B.W."/>
            <person name="Riley R."/>
            <person name="Nagy L.G."/>
            <person name="Koehler G."/>
            <person name="Ransdell A.S."/>
            <person name="Younus H."/>
            <person name="Chow J."/>
            <person name="Chiniquy J."/>
            <person name="Lipzen A."/>
            <person name="Tritt A."/>
            <person name="Sun H."/>
            <person name="Haridas S."/>
            <person name="LaButti K."/>
            <person name="Ohm R.A."/>
            <person name="Kues U."/>
            <person name="Blanchette R.A."/>
            <person name="Grigoriev I.V."/>
            <person name="Minto R.E."/>
            <person name="Hibbett D.S."/>
        </authorList>
    </citation>
    <scope>NUCLEOTIDE SEQUENCE [LARGE SCALE GENOMIC DNA]</scope>
    <source>
        <strain evidence="1 2">FP15055 ss-10</strain>
    </source>
</reference>
<dbReference type="InterPro" id="IPR035992">
    <property type="entry name" value="Ricin_B-like_lectins"/>
</dbReference>
<name>A0A0D7BBU1_9AGAR</name>
<sequence length="156" mass="17291">MSVTHGRTPKLVSGVYRIINEASQSTIRVHQHAQPLLLSYRYELLGVFEQWELTVQDKGSYELRCMGLTLGQVGIENGVCIINGGNPVTFDIDSIGDGLYTVKAPGDGQYWGIEQSPTRQKPEVAVKLASAPSADGEFESTQLWRFERLDDDASHH</sequence>
<organism evidence="1 2">
    <name type="scientific">Cylindrobasidium torrendii FP15055 ss-10</name>
    <dbReference type="NCBI Taxonomy" id="1314674"/>
    <lineage>
        <taxon>Eukaryota</taxon>
        <taxon>Fungi</taxon>
        <taxon>Dikarya</taxon>
        <taxon>Basidiomycota</taxon>
        <taxon>Agaricomycotina</taxon>
        <taxon>Agaricomycetes</taxon>
        <taxon>Agaricomycetidae</taxon>
        <taxon>Agaricales</taxon>
        <taxon>Marasmiineae</taxon>
        <taxon>Physalacriaceae</taxon>
        <taxon>Cylindrobasidium</taxon>
    </lineage>
</organism>
<dbReference type="OrthoDB" id="2820800at2759"/>
<dbReference type="Proteomes" id="UP000054007">
    <property type="component" value="Unassembled WGS sequence"/>
</dbReference>
<evidence type="ECO:0000313" key="2">
    <source>
        <dbReference type="Proteomes" id="UP000054007"/>
    </source>
</evidence>
<keyword evidence="2" id="KW-1185">Reference proteome</keyword>
<dbReference type="SUPFAM" id="SSF50370">
    <property type="entry name" value="Ricin B-like lectins"/>
    <property type="match status" value="1"/>
</dbReference>
<evidence type="ECO:0008006" key="3">
    <source>
        <dbReference type="Google" id="ProtNLM"/>
    </source>
</evidence>
<protein>
    <recommendedName>
        <fullName evidence="3">Ricin B lectin domain-containing protein</fullName>
    </recommendedName>
</protein>